<evidence type="ECO:0000256" key="1">
    <source>
        <dbReference type="SAM" id="Phobius"/>
    </source>
</evidence>
<name>A0A856M7N8_9CYAN</name>
<dbReference type="KEGG" id="bsen:DP114_03775"/>
<dbReference type="PANTHER" id="PTHR34475:SF1">
    <property type="entry name" value="CYTOSKELETON PROTEIN RODZ"/>
    <property type="match status" value="1"/>
</dbReference>
<dbReference type="Pfam" id="PF13413">
    <property type="entry name" value="HTH_25"/>
    <property type="match status" value="1"/>
</dbReference>
<dbReference type="PANTHER" id="PTHR34475">
    <property type="match status" value="1"/>
</dbReference>
<keyword evidence="1" id="KW-0472">Membrane</keyword>
<proteinExistence type="predicted"/>
<dbReference type="InterPro" id="IPR050400">
    <property type="entry name" value="Bact_Cytoskel_RodZ"/>
</dbReference>
<keyword evidence="1" id="KW-0812">Transmembrane</keyword>
<dbReference type="Pfam" id="PF13464">
    <property type="entry name" value="RodZ_C"/>
    <property type="match status" value="1"/>
</dbReference>
<reference evidence="3 4" key="1">
    <citation type="submission" date="2018-06" db="EMBL/GenBank/DDBJ databases">
        <title>Comparative genomics of Brasilonema spp. strains.</title>
        <authorList>
            <person name="Alvarenga D.O."/>
            <person name="Fiore M.F."/>
            <person name="Varani A.M."/>
        </authorList>
    </citation>
    <scope>NUCLEOTIDE SEQUENCE [LARGE SCALE GENOMIC DNA]</scope>
    <source>
        <strain evidence="3 4">CENA114</strain>
    </source>
</reference>
<dbReference type="SUPFAM" id="SSF47413">
    <property type="entry name" value="lambda repressor-like DNA-binding domains"/>
    <property type="match status" value="1"/>
</dbReference>
<evidence type="ECO:0000259" key="2">
    <source>
        <dbReference type="Pfam" id="PF13464"/>
    </source>
</evidence>
<feature type="domain" description="Cytoskeleton protein RodZ-like C-terminal" evidence="2">
    <location>
        <begin position="195"/>
        <end position="263"/>
    </location>
</feature>
<dbReference type="EMBL" id="CP030118">
    <property type="protein sequence ID" value="QDL07145.1"/>
    <property type="molecule type" value="Genomic_DNA"/>
</dbReference>
<evidence type="ECO:0000313" key="4">
    <source>
        <dbReference type="Proteomes" id="UP000503129"/>
    </source>
</evidence>
<dbReference type="Gene3D" id="1.10.260.40">
    <property type="entry name" value="lambda repressor-like DNA-binding domains"/>
    <property type="match status" value="1"/>
</dbReference>
<gene>
    <name evidence="3" type="ORF">DP114_03775</name>
</gene>
<accession>A0A856M7N8</accession>
<dbReference type="InterPro" id="IPR001387">
    <property type="entry name" value="Cro/C1-type_HTH"/>
</dbReference>
<dbReference type="GO" id="GO:0003677">
    <property type="term" value="F:DNA binding"/>
    <property type="evidence" value="ECO:0007669"/>
    <property type="project" value="InterPro"/>
</dbReference>
<keyword evidence="1" id="KW-1133">Transmembrane helix</keyword>
<keyword evidence="4" id="KW-1185">Reference proteome</keyword>
<sequence>MTWQTKKDKDESIPSFEQQRAEILAQMGAQLLALRLGQGLSLEEMVLLTKIPQRLLEAIEQGDLTKLPEPIYTQGLIRQFADALGLNGAEFSTTFPTDIDQFSQNLGWKRTSGSQLRPVHLYVLYVFLIFCSVTGLSKLLNATTLQATYSQNNQKEQTQPLAQQQTTQNQKVQLVQAVSKLPDNAIEPQQVQIGVTLKQTSWIKVVADGKLQYEGELPQGTQRTWMAQGQLTVKAGNAGSVLMSVNKQQAKQFGEPGTVKEVTIAANTRS</sequence>
<protein>
    <submittedName>
        <fullName evidence="3">Helix-turn-helix domain-containing protein</fullName>
    </submittedName>
</protein>
<dbReference type="AlphaFoldDB" id="A0A856M7N8"/>
<dbReference type="Proteomes" id="UP000503129">
    <property type="component" value="Chromosome"/>
</dbReference>
<dbReference type="CDD" id="cd00093">
    <property type="entry name" value="HTH_XRE"/>
    <property type="match status" value="1"/>
</dbReference>
<organism evidence="3 4">
    <name type="scientific">Brasilonema sennae CENA114</name>
    <dbReference type="NCBI Taxonomy" id="415709"/>
    <lineage>
        <taxon>Bacteria</taxon>
        <taxon>Bacillati</taxon>
        <taxon>Cyanobacteriota</taxon>
        <taxon>Cyanophyceae</taxon>
        <taxon>Nostocales</taxon>
        <taxon>Scytonemataceae</taxon>
        <taxon>Brasilonema</taxon>
        <taxon>Bromeliae group (in: Brasilonema)</taxon>
    </lineage>
</organism>
<dbReference type="RefSeq" id="WP_169264914.1">
    <property type="nucleotide sequence ID" value="NZ_CAWOXK010000001.1"/>
</dbReference>
<dbReference type="InterPro" id="IPR010982">
    <property type="entry name" value="Lambda_DNA-bd_dom_sf"/>
</dbReference>
<feature type="transmembrane region" description="Helical" evidence="1">
    <location>
        <begin position="119"/>
        <end position="140"/>
    </location>
</feature>
<evidence type="ECO:0000313" key="3">
    <source>
        <dbReference type="EMBL" id="QDL07145.1"/>
    </source>
</evidence>
<dbReference type="InterPro" id="IPR025194">
    <property type="entry name" value="RodZ-like_C"/>
</dbReference>